<dbReference type="AlphaFoldDB" id="A0A561QIN4"/>
<dbReference type="CDD" id="cd01949">
    <property type="entry name" value="GGDEF"/>
    <property type="match status" value="1"/>
</dbReference>
<dbReference type="PANTHER" id="PTHR45138:SF9">
    <property type="entry name" value="DIGUANYLATE CYCLASE DGCM-RELATED"/>
    <property type="match status" value="1"/>
</dbReference>
<dbReference type="Proteomes" id="UP000320653">
    <property type="component" value="Unassembled WGS sequence"/>
</dbReference>
<dbReference type="RefSeq" id="WP_145640468.1">
    <property type="nucleotide sequence ID" value="NZ_VIWP01000006.1"/>
</dbReference>
<evidence type="ECO:0000256" key="2">
    <source>
        <dbReference type="ARBA" id="ARBA00034247"/>
    </source>
</evidence>
<comment type="caution">
    <text evidence="5">The sequence shown here is derived from an EMBL/GenBank/DDBJ whole genome shotgun (WGS) entry which is preliminary data.</text>
</comment>
<dbReference type="SMART" id="SM00267">
    <property type="entry name" value="GGDEF"/>
    <property type="match status" value="1"/>
</dbReference>
<dbReference type="EMBL" id="VIWP01000006">
    <property type="protein sequence ID" value="TWF50206.1"/>
    <property type="molecule type" value="Genomic_DNA"/>
</dbReference>
<evidence type="ECO:0000313" key="5">
    <source>
        <dbReference type="EMBL" id="TWF50206.1"/>
    </source>
</evidence>
<feature type="transmembrane region" description="Helical" evidence="3">
    <location>
        <begin position="59"/>
        <end position="81"/>
    </location>
</feature>
<comment type="catalytic activity">
    <reaction evidence="2">
        <text>2 GTP = 3',3'-c-di-GMP + 2 diphosphate</text>
        <dbReference type="Rhea" id="RHEA:24898"/>
        <dbReference type="ChEBI" id="CHEBI:33019"/>
        <dbReference type="ChEBI" id="CHEBI:37565"/>
        <dbReference type="ChEBI" id="CHEBI:58805"/>
        <dbReference type="EC" id="2.7.7.65"/>
    </reaction>
</comment>
<evidence type="ECO:0000256" key="3">
    <source>
        <dbReference type="SAM" id="Phobius"/>
    </source>
</evidence>
<reference evidence="5 6" key="1">
    <citation type="submission" date="2019-06" db="EMBL/GenBank/DDBJ databases">
        <title>Sorghum-associated microbial communities from plants grown in Nebraska, USA.</title>
        <authorList>
            <person name="Schachtman D."/>
        </authorList>
    </citation>
    <scope>NUCLEOTIDE SEQUENCE [LARGE SCALE GENOMIC DNA]</scope>
    <source>
        <strain evidence="5 6">1225</strain>
    </source>
</reference>
<dbReference type="OrthoDB" id="9812260at2"/>
<gene>
    <name evidence="5" type="ORF">FHW37_106167</name>
</gene>
<dbReference type="SUPFAM" id="SSF55073">
    <property type="entry name" value="Nucleotide cyclase"/>
    <property type="match status" value="1"/>
</dbReference>
<feature type="transmembrane region" description="Helical" evidence="3">
    <location>
        <begin position="188"/>
        <end position="215"/>
    </location>
</feature>
<keyword evidence="6" id="KW-1185">Reference proteome</keyword>
<dbReference type="InterPro" id="IPR000160">
    <property type="entry name" value="GGDEF_dom"/>
</dbReference>
<keyword evidence="3" id="KW-0472">Membrane</keyword>
<dbReference type="NCBIfam" id="TIGR00254">
    <property type="entry name" value="GGDEF"/>
    <property type="match status" value="1"/>
</dbReference>
<dbReference type="GO" id="GO:0052621">
    <property type="term" value="F:diguanylate cyclase activity"/>
    <property type="evidence" value="ECO:0007669"/>
    <property type="project" value="UniProtKB-EC"/>
</dbReference>
<dbReference type="Gene3D" id="3.30.70.270">
    <property type="match status" value="1"/>
</dbReference>
<sequence>MESTDNFAYLLPFIFFIFGCTFVVAARWGGISYRWWGAGYIAAALGFSTPILLSSLPDVLGNLVSNACFLISFFSYGQAVLSRFGRPAMRWPLILLALAGFAVIAYFIVVAPDLRSELTAGDICLALLLLFPLWAIRREARHPMDRLLAFMLFMVFVETVVRVSSFVVLTSSGTYPTLDAYFSSEYAFVVQAGASVIGFILALTILCSAMIDIILQHRDAAERDALTDLLNRRGFERAVPDFGRGETPAGAVLACDIDHFKLINDRFGHAAGDAVIVAMAQALRSGLPKGAAITRFGGEEFIAFLPDAALSDAAALAEALCRTIEQHAGARSGIDQTVTASFGVSLVARGDHSVHDAIGRADASLYAAKAGGRNQVVVEGKREMAGPIPALRIIPKP</sequence>
<proteinExistence type="predicted"/>
<protein>
    <recommendedName>
        <fullName evidence="1">diguanylate cyclase</fullName>
        <ecNumber evidence="1">2.7.7.65</ecNumber>
    </recommendedName>
</protein>
<evidence type="ECO:0000313" key="6">
    <source>
        <dbReference type="Proteomes" id="UP000320653"/>
    </source>
</evidence>
<dbReference type="FunFam" id="3.30.70.270:FF:000001">
    <property type="entry name" value="Diguanylate cyclase domain protein"/>
    <property type="match status" value="1"/>
</dbReference>
<dbReference type="PROSITE" id="PS50887">
    <property type="entry name" value="GGDEF"/>
    <property type="match status" value="1"/>
</dbReference>
<feature type="transmembrane region" description="Helical" evidence="3">
    <location>
        <begin position="6"/>
        <end position="26"/>
    </location>
</feature>
<dbReference type="InterPro" id="IPR050469">
    <property type="entry name" value="Diguanylate_Cyclase"/>
</dbReference>
<dbReference type="InterPro" id="IPR029787">
    <property type="entry name" value="Nucleotide_cyclase"/>
</dbReference>
<dbReference type="GO" id="GO:0043709">
    <property type="term" value="P:cell adhesion involved in single-species biofilm formation"/>
    <property type="evidence" value="ECO:0007669"/>
    <property type="project" value="TreeGrafter"/>
</dbReference>
<dbReference type="PANTHER" id="PTHR45138">
    <property type="entry name" value="REGULATORY COMPONENTS OF SENSORY TRANSDUCTION SYSTEM"/>
    <property type="match status" value="1"/>
</dbReference>
<feature type="transmembrane region" description="Helical" evidence="3">
    <location>
        <begin position="93"/>
        <end position="112"/>
    </location>
</feature>
<dbReference type="GO" id="GO:0005886">
    <property type="term" value="C:plasma membrane"/>
    <property type="evidence" value="ECO:0007669"/>
    <property type="project" value="TreeGrafter"/>
</dbReference>
<evidence type="ECO:0000259" key="4">
    <source>
        <dbReference type="PROSITE" id="PS50887"/>
    </source>
</evidence>
<dbReference type="GO" id="GO:1902201">
    <property type="term" value="P:negative regulation of bacterial-type flagellum-dependent cell motility"/>
    <property type="evidence" value="ECO:0007669"/>
    <property type="project" value="TreeGrafter"/>
</dbReference>
<name>A0A561QIN4_9HYPH</name>
<feature type="transmembrane region" description="Helical" evidence="3">
    <location>
        <begin position="33"/>
        <end position="53"/>
    </location>
</feature>
<keyword evidence="3" id="KW-1133">Transmembrane helix</keyword>
<feature type="transmembrane region" description="Helical" evidence="3">
    <location>
        <begin position="148"/>
        <end position="168"/>
    </location>
</feature>
<evidence type="ECO:0000256" key="1">
    <source>
        <dbReference type="ARBA" id="ARBA00012528"/>
    </source>
</evidence>
<dbReference type="Pfam" id="PF00990">
    <property type="entry name" value="GGDEF"/>
    <property type="match status" value="1"/>
</dbReference>
<feature type="domain" description="GGDEF" evidence="4">
    <location>
        <begin position="248"/>
        <end position="381"/>
    </location>
</feature>
<organism evidence="5 6">
    <name type="scientific">Neorhizobium alkalisoli</name>
    <dbReference type="NCBI Taxonomy" id="528178"/>
    <lineage>
        <taxon>Bacteria</taxon>
        <taxon>Pseudomonadati</taxon>
        <taxon>Pseudomonadota</taxon>
        <taxon>Alphaproteobacteria</taxon>
        <taxon>Hyphomicrobiales</taxon>
        <taxon>Rhizobiaceae</taxon>
        <taxon>Rhizobium/Agrobacterium group</taxon>
        <taxon>Neorhizobium</taxon>
    </lineage>
</organism>
<dbReference type="EC" id="2.7.7.65" evidence="1"/>
<dbReference type="InterPro" id="IPR043128">
    <property type="entry name" value="Rev_trsase/Diguanyl_cyclase"/>
</dbReference>
<keyword evidence="3" id="KW-0812">Transmembrane</keyword>
<accession>A0A561QIN4</accession>